<keyword evidence="7" id="KW-0472">Membrane</keyword>
<evidence type="ECO:0000256" key="3">
    <source>
        <dbReference type="ARBA" id="ARBA00022553"/>
    </source>
</evidence>
<evidence type="ECO:0000256" key="7">
    <source>
        <dbReference type="SAM" id="Phobius"/>
    </source>
</evidence>
<evidence type="ECO:0000313" key="9">
    <source>
        <dbReference type="EMBL" id="SFQ02038.1"/>
    </source>
</evidence>
<dbReference type="SMART" id="SM00388">
    <property type="entry name" value="HisKA"/>
    <property type="match status" value="1"/>
</dbReference>
<reference evidence="10" key="1">
    <citation type="submission" date="2016-10" db="EMBL/GenBank/DDBJ databases">
        <authorList>
            <person name="Varghese N."/>
            <person name="Submissions S."/>
        </authorList>
    </citation>
    <scope>NUCLEOTIDE SEQUENCE [LARGE SCALE GENOMIC DNA]</scope>
    <source>
        <strain evidence="10">OR362-8,ATCC BAA-1266,JCM 13504</strain>
    </source>
</reference>
<dbReference type="GO" id="GO:0000155">
    <property type="term" value="F:phosphorelay sensor kinase activity"/>
    <property type="evidence" value="ECO:0007669"/>
    <property type="project" value="InterPro"/>
</dbReference>
<accession>A0A1I5V3H6</accession>
<dbReference type="Pfam" id="PF00512">
    <property type="entry name" value="HisKA"/>
    <property type="match status" value="1"/>
</dbReference>
<dbReference type="SUPFAM" id="SSF55874">
    <property type="entry name" value="ATPase domain of HSP90 chaperone/DNA topoisomerase II/histidine kinase"/>
    <property type="match status" value="1"/>
</dbReference>
<dbReference type="Pfam" id="PF02518">
    <property type="entry name" value="HATPase_c"/>
    <property type="match status" value="1"/>
</dbReference>
<feature type="transmembrane region" description="Helical" evidence="7">
    <location>
        <begin position="251"/>
        <end position="273"/>
    </location>
</feature>
<dbReference type="STRING" id="1227077.SAMN04515668_1180"/>
<keyword evidence="7" id="KW-1133">Transmembrane helix</keyword>
<dbReference type="PROSITE" id="PS50109">
    <property type="entry name" value="HIS_KIN"/>
    <property type="match status" value="1"/>
</dbReference>
<dbReference type="InterPro" id="IPR003661">
    <property type="entry name" value="HisK_dim/P_dom"/>
</dbReference>
<keyword evidence="5 9" id="KW-0418">Kinase</keyword>
<dbReference type="PRINTS" id="PR00344">
    <property type="entry name" value="BCTRLSENSOR"/>
</dbReference>
<dbReference type="InterPro" id="IPR005467">
    <property type="entry name" value="His_kinase_dom"/>
</dbReference>
<dbReference type="InterPro" id="IPR004358">
    <property type="entry name" value="Sig_transdc_His_kin-like_C"/>
</dbReference>
<evidence type="ECO:0000256" key="5">
    <source>
        <dbReference type="ARBA" id="ARBA00022777"/>
    </source>
</evidence>
<dbReference type="InterPro" id="IPR036097">
    <property type="entry name" value="HisK_dim/P_sf"/>
</dbReference>
<dbReference type="Proteomes" id="UP000199029">
    <property type="component" value="Unassembled WGS sequence"/>
</dbReference>
<keyword evidence="6" id="KW-0902">Two-component regulatory system</keyword>
<gene>
    <name evidence="9" type="ORF">SAMN04515668_1180</name>
</gene>
<evidence type="ECO:0000256" key="1">
    <source>
        <dbReference type="ARBA" id="ARBA00000085"/>
    </source>
</evidence>
<sequence>MKRRIRSIFWLMVVCMMGINGFQGYWLYNTYQLTASQFARTAREALSSVVQRQQLDLARQFVDRDHRTKGRIVVFQNSTEGGQFDRVVMQQRTGSDTAKGQRQNVLIQREITEASAPITFGPGGVSEIRVHKVQMPDSVVSRLKAGVADTMVRKLSKLLIRNWAGGKPVDMLQMTTDYHHELRLRGADASFVLDTLGIPIRSTEPRSAMLEKMPVRAGFSLVTPPVSLDPFRDLYVRAAFQPPTSYILRQMGGLLTGSVLLLALTTGCFWLMLSTILKQKKLSDVKNDFINNMTHELKTPLATVSAAVEALQNFGALNDPVKTQTYLSISRTELQRLSDLVEKVLNIAVDERQQLELTPESVRPAELVAEIVARHQLQASKPVKFDIEVGPAASVLFDRLHMGNVINNLIDNAIKYSREAVTITIRGRQEATGWHLSVADDGPGIEPGYQEAIFDRFFRVPTGNLHNVKGFGLGLYYVRQVVERHGGHIDVRSGLGRGSEFSLWIPQG</sequence>
<feature type="domain" description="Histidine kinase" evidence="8">
    <location>
        <begin position="292"/>
        <end position="508"/>
    </location>
</feature>
<evidence type="ECO:0000259" key="8">
    <source>
        <dbReference type="PROSITE" id="PS50109"/>
    </source>
</evidence>
<evidence type="ECO:0000256" key="2">
    <source>
        <dbReference type="ARBA" id="ARBA00012438"/>
    </source>
</evidence>
<dbReference type="AlphaFoldDB" id="A0A1I5V3H6"/>
<keyword evidence="7" id="KW-0812">Transmembrane</keyword>
<dbReference type="Gene3D" id="3.30.565.10">
    <property type="entry name" value="Histidine kinase-like ATPase, C-terminal domain"/>
    <property type="match status" value="1"/>
</dbReference>
<comment type="catalytic activity">
    <reaction evidence="1">
        <text>ATP + protein L-histidine = ADP + protein N-phospho-L-histidine.</text>
        <dbReference type="EC" id="2.7.13.3"/>
    </reaction>
</comment>
<keyword evidence="3" id="KW-0597">Phosphoprotein</keyword>
<name>A0A1I5V3H6_HYMAR</name>
<dbReference type="EC" id="2.7.13.3" evidence="2"/>
<dbReference type="CDD" id="cd00075">
    <property type="entry name" value="HATPase"/>
    <property type="match status" value="1"/>
</dbReference>
<dbReference type="Gene3D" id="1.10.287.130">
    <property type="match status" value="1"/>
</dbReference>
<dbReference type="SUPFAM" id="SSF47384">
    <property type="entry name" value="Homodimeric domain of signal transducing histidine kinase"/>
    <property type="match status" value="1"/>
</dbReference>
<dbReference type="OrthoDB" id="1933776at2"/>
<keyword evidence="4" id="KW-0808">Transferase</keyword>
<evidence type="ECO:0000256" key="4">
    <source>
        <dbReference type="ARBA" id="ARBA00022679"/>
    </source>
</evidence>
<protein>
    <recommendedName>
        <fullName evidence="2">histidine kinase</fullName>
        <ecNumber evidence="2">2.7.13.3</ecNumber>
    </recommendedName>
</protein>
<evidence type="ECO:0000313" key="10">
    <source>
        <dbReference type="Proteomes" id="UP000199029"/>
    </source>
</evidence>
<proteinExistence type="predicted"/>
<dbReference type="PANTHER" id="PTHR43711">
    <property type="entry name" value="TWO-COMPONENT HISTIDINE KINASE"/>
    <property type="match status" value="1"/>
</dbReference>
<dbReference type="InterPro" id="IPR003594">
    <property type="entry name" value="HATPase_dom"/>
</dbReference>
<dbReference type="RefSeq" id="WP_092669900.1">
    <property type="nucleotide sequence ID" value="NZ_FOXS01000001.1"/>
</dbReference>
<organism evidence="9 10">
    <name type="scientific">Hymenobacter arizonensis</name>
    <name type="common">Siccationidurans arizonensis</name>
    <dbReference type="NCBI Taxonomy" id="1227077"/>
    <lineage>
        <taxon>Bacteria</taxon>
        <taxon>Pseudomonadati</taxon>
        <taxon>Bacteroidota</taxon>
        <taxon>Cytophagia</taxon>
        <taxon>Cytophagales</taxon>
        <taxon>Hymenobacteraceae</taxon>
        <taxon>Hymenobacter</taxon>
    </lineage>
</organism>
<dbReference type="CDD" id="cd00082">
    <property type="entry name" value="HisKA"/>
    <property type="match status" value="1"/>
</dbReference>
<evidence type="ECO:0000256" key="6">
    <source>
        <dbReference type="ARBA" id="ARBA00023012"/>
    </source>
</evidence>
<feature type="transmembrane region" description="Helical" evidence="7">
    <location>
        <begin position="7"/>
        <end position="28"/>
    </location>
</feature>
<keyword evidence="10" id="KW-1185">Reference proteome</keyword>
<dbReference type="EMBL" id="FOXS01000001">
    <property type="protein sequence ID" value="SFQ02038.1"/>
    <property type="molecule type" value="Genomic_DNA"/>
</dbReference>
<dbReference type="FunFam" id="3.30.565.10:FF:000006">
    <property type="entry name" value="Sensor histidine kinase WalK"/>
    <property type="match status" value="1"/>
</dbReference>
<dbReference type="PANTHER" id="PTHR43711:SF1">
    <property type="entry name" value="HISTIDINE KINASE 1"/>
    <property type="match status" value="1"/>
</dbReference>
<dbReference type="SMART" id="SM00387">
    <property type="entry name" value="HATPase_c"/>
    <property type="match status" value="1"/>
</dbReference>
<dbReference type="InterPro" id="IPR036890">
    <property type="entry name" value="HATPase_C_sf"/>
</dbReference>
<dbReference type="InterPro" id="IPR050736">
    <property type="entry name" value="Sensor_HK_Regulatory"/>
</dbReference>